<protein>
    <submittedName>
        <fullName evidence="2">Uncharacterized protein</fullName>
    </submittedName>
</protein>
<dbReference type="AlphaFoldDB" id="A0A2N9Y661"/>
<evidence type="ECO:0000256" key="1">
    <source>
        <dbReference type="SAM" id="MobiDB-lite"/>
    </source>
</evidence>
<evidence type="ECO:0000313" key="2">
    <source>
        <dbReference type="EMBL" id="PIT64267.1"/>
    </source>
</evidence>
<comment type="caution">
    <text evidence="2">The sequence shown here is derived from an EMBL/GenBank/DDBJ whole genome shotgun (WGS) entry which is preliminary data.</text>
</comment>
<accession>A0A2N9Y661</accession>
<dbReference type="Proteomes" id="UP000231094">
    <property type="component" value="Unassembled WGS sequence"/>
</dbReference>
<organism evidence="2 3">
    <name type="scientific">Snodgrassella alvi</name>
    <dbReference type="NCBI Taxonomy" id="1196083"/>
    <lineage>
        <taxon>Bacteria</taxon>
        <taxon>Pseudomonadati</taxon>
        <taxon>Pseudomonadota</taxon>
        <taxon>Betaproteobacteria</taxon>
        <taxon>Neisseriales</taxon>
        <taxon>Neisseriaceae</taxon>
        <taxon>Snodgrassella</taxon>
    </lineage>
</organism>
<evidence type="ECO:0000313" key="3">
    <source>
        <dbReference type="Proteomes" id="UP000231094"/>
    </source>
</evidence>
<sequence length="326" mass="36969">MHSQLKYTGLIRSEGMVKNQYEQQNQFVFTLSDDLPEQQSVANSTVSPAKMATETMPEWERNLEQLRQHKKKQDSRPNRQEEVISDAPPLSIPKTRRRPHDFNVPPIVTNTIKNRSRQPEPEPKTVSTSQSAEVLLDPVQRERVYRAYLKQWQQQSTLEAQKQESALNDTALLIQEDWLAAQNCLQSAPVDENLPSSCTIQLKGKQSTVIPTEVSRQNTEDELSATSDNGQPIIHVHMHVIEPRGTANRAVTCISEQALLQQLTEKLRPHLTDVLAGMVRVAVQKHTAGLVTTLQRELMAEVPGAVEDVLQHNLTQVMNNFKKKQR</sequence>
<gene>
    <name evidence="2" type="ORF">BHC47_02535</name>
</gene>
<reference evidence="2 3" key="1">
    <citation type="journal article" date="2017" name="MBio">
        <title>Type VI secretion-mediated competition in the bee gut microbiome.</title>
        <authorList>
            <person name="Steele M.I."/>
            <person name="Kwong W.K."/>
            <person name="Powell J.E."/>
            <person name="Whiteley M."/>
            <person name="Moran N.A."/>
        </authorList>
    </citation>
    <scope>NUCLEOTIDE SEQUENCE [LARGE SCALE GENOMIC DNA]</scope>
    <source>
        <strain evidence="2 3">PEB0171</strain>
    </source>
</reference>
<feature type="region of interest" description="Disordered" evidence="1">
    <location>
        <begin position="66"/>
        <end position="134"/>
    </location>
</feature>
<dbReference type="EMBL" id="MEIV01000018">
    <property type="protein sequence ID" value="PIT64267.1"/>
    <property type="molecule type" value="Genomic_DNA"/>
</dbReference>
<name>A0A2N9Y661_9NEIS</name>
<proteinExistence type="predicted"/>